<dbReference type="PANTHER" id="PTHR25952">
    <property type="entry name" value="ENDO/EXONUCLEASE/PHOSPHATASE DOMAIN-CONTAINING PROTEIN"/>
    <property type="match status" value="1"/>
</dbReference>
<dbReference type="AlphaFoldDB" id="A0A7J8KAV3"/>
<name>A0A7J8KAV3_ROUAE</name>
<dbReference type="Proteomes" id="UP000593571">
    <property type="component" value="Unassembled WGS sequence"/>
</dbReference>
<comment type="caution">
    <text evidence="1">The sequence shown here is derived from an EMBL/GenBank/DDBJ whole genome shotgun (WGS) entry which is preliminary data.</text>
</comment>
<proteinExistence type="predicted"/>
<dbReference type="EMBL" id="JACASE010000001">
    <property type="protein sequence ID" value="KAF6505987.1"/>
    <property type="molecule type" value="Genomic_DNA"/>
</dbReference>
<dbReference type="PANTHER" id="PTHR25952:SF255">
    <property type="entry name" value="LINE-1 RETROTRANSPOSABLE ELEMENT ORF2 PROTEIN"/>
    <property type="match status" value="1"/>
</dbReference>
<evidence type="ECO:0000313" key="2">
    <source>
        <dbReference type="Proteomes" id="UP000593571"/>
    </source>
</evidence>
<accession>A0A7J8KAV3</accession>
<evidence type="ECO:0000313" key="1">
    <source>
        <dbReference type="EMBL" id="KAF6505987.1"/>
    </source>
</evidence>
<keyword evidence="2" id="KW-1185">Reference proteome</keyword>
<protein>
    <submittedName>
        <fullName evidence="1">Uncharacterized protein</fullName>
    </submittedName>
</protein>
<sequence length="131" mass="16047">MEGYTVLIDWKIIIKMTLAKAIYRFSDIPIKIPMAFFSELEQIILKFIWNHKKTQIAKATLKKNKVGGMLPDFKLYYKALIIEMVWFWQKTNKQTKKNRHIHQWSRKPRNKLSLMWSINRRQRRQEYTMEK</sequence>
<reference evidence="1 2" key="1">
    <citation type="journal article" date="2020" name="Nature">
        <title>Six reference-quality genomes reveal evolution of bat adaptations.</title>
        <authorList>
            <person name="Jebb D."/>
            <person name="Huang Z."/>
            <person name="Pippel M."/>
            <person name="Hughes G.M."/>
            <person name="Lavrichenko K."/>
            <person name="Devanna P."/>
            <person name="Winkler S."/>
            <person name="Jermiin L.S."/>
            <person name="Skirmuntt E.C."/>
            <person name="Katzourakis A."/>
            <person name="Burkitt-Gray L."/>
            <person name="Ray D.A."/>
            <person name="Sullivan K.A.M."/>
            <person name="Roscito J.G."/>
            <person name="Kirilenko B.M."/>
            <person name="Davalos L.M."/>
            <person name="Corthals A.P."/>
            <person name="Power M.L."/>
            <person name="Jones G."/>
            <person name="Ransome R.D."/>
            <person name="Dechmann D.K.N."/>
            <person name="Locatelli A.G."/>
            <person name="Puechmaille S.J."/>
            <person name="Fedrigo O."/>
            <person name="Jarvis E.D."/>
            <person name="Hiller M."/>
            <person name="Vernes S.C."/>
            <person name="Myers E.W."/>
            <person name="Teeling E.C."/>
        </authorList>
    </citation>
    <scope>NUCLEOTIDE SEQUENCE [LARGE SCALE GENOMIC DNA]</scope>
    <source>
        <strain evidence="1">MRouAeg1</strain>
        <tissue evidence="1">Muscle</tissue>
    </source>
</reference>
<organism evidence="1 2">
    <name type="scientific">Rousettus aegyptiacus</name>
    <name type="common">Egyptian fruit bat</name>
    <name type="synonym">Pteropus aegyptiacus</name>
    <dbReference type="NCBI Taxonomy" id="9407"/>
    <lineage>
        <taxon>Eukaryota</taxon>
        <taxon>Metazoa</taxon>
        <taxon>Chordata</taxon>
        <taxon>Craniata</taxon>
        <taxon>Vertebrata</taxon>
        <taxon>Euteleostomi</taxon>
        <taxon>Mammalia</taxon>
        <taxon>Eutheria</taxon>
        <taxon>Laurasiatheria</taxon>
        <taxon>Chiroptera</taxon>
        <taxon>Yinpterochiroptera</taxon>
        <taxon>Pteropodoidea</taxon>
        <taxon>Pteropodidae</taxon>
        <taxon>Rousettinae</taxon>
        <taxon>Rousettus</taxon>
    </lineage>
</organism>
<gene>
    <name evidence="1" type="ORF">HJG63_007855</name>
</gene>
<dbReference type="InterPro" id="IPR053179">
    <property type="entry name" value="LINE-1_ORF2_RT/EN"/>
</dbReference>